<name>A0A6A6HDY6_VIRVR</name>
<dbReference type="Proteomes" id="UP000800092">
    <property type="component" value="Unassembled WGS sequence"/>
</dbReference>
<evidence type="ECO:0008006" key="6">
    <source>
        <dbReference type="Google" id="ProtNLM"/>
    </source>
</evidence>
<feature type="domain" description="DUF8035" evidence="3">
    <location>
        <begin position="628"/>
        <end position="680"/>
    </location>
</feature>
<protein>
    <recommendedName>
        <fullName evidence="6">Fungal N-terminal domain-containing protein</fullName>
    </recommendedName>
</protein>
<accession>A0A6A6HDY6</accession>
<dbReference type="Pfam" id="PF26118">
    <property type="entry name" value="DUF8035"/>
    <property type="match status" value="1"/>
</dbReference>
<feature type="compositionally biased region" description="Polar residues" evidence="1">
    <location>
        <begin position="570"/>
        <end position="591"/>
    </location>
</feature>
<dbReference type="PANTHER" id="PTHR38886:SF1">
    <property type="entry name" value="NACHT-NTPASE AND P-LOOP NTPASES N-TERMINAL DOMAIN-CONTAINING PROTEIN"/>
    <property type="match status" value="1"/>
</dbReference>
<dbReference type="OrthoDB" id="3045089at2759"/>
<feature type="region of interest" description="Disordered" evidence="1">
    <location>
        <begin position="559"/>
        <end position="623"/>
    </location>
</feature>
<evidence type="ECO:0000256" key="1">
    <source>
        <dbReference type="SAM" id="MobiDB-lite"/>
    </source>
</evidence>
<gene>
    <name evidence="4" type="ORF">EV356DRAFT_531139</name>
</gene>
<evidence type="ECO:0000313" key="5">
    <source>
        <dbReference type="Proteomes" id="UP000800092"/>
    </source>
</evidence>
<dbReference type="AlphaFoldDB" id="A0A6A6HDY6"/>
<dbReference type="Pfam" id="PF22893">
    <property type="entry name" value="ULD_2"/>
    <property type="match status" value="1"/>
</dbReference>
<organism evidence="4 5">
    <name type="scientific">Viridothelium virens</name>
    <name type="common">Speckled blister lichen</name>
    <name type="synonym">Trypethelium virens</name>
    <dbReference type="NCBI Taxonomy" id="1048519"/>
    <lineage>
        <taxon>Eukaryota</taxon>
        <taxon>Fungi</taxon>
        <taxon>Dikarya</taxon>
        <taxon>Ascomycota</taxon>
        <taxon>Pezizomycotina</taxon>
        <taxon>Dothideomycetes</taxon>
        <taxon>Dothideomycetes incertae sedis</taxon>
        <taxon>Trypetheliales</taxon>
        <taxon>Trypetheliaceae</taxon>
        <taxon>Viridothelium</taxon>
    </lineage>
</organism>
<evidence type="ECO:0000259" key="2">
    <source>
        <dbReference type="Pfam" id="PF22893"/>
    </source>
</evidence>
<proteinExistence type="predicted"/>
<keyword evidence="5" id="KW-1185">Reference proteome</keyword>
<feature type="compositionally biased region" description="Polar residues" evidence="1">
    <location>
        <begin position="603"/>
        <end position="614"/>
    </location>
</feature>
<evidence type="ECO:0000259" key="3">
    <source>
        <dbReference type="Pfam" id="PF26118"/>
    </source>
</evidence>
<reference evidence="4" key="1">
    <citation type="journal article" date="2020" name="Stud. Mycol.">
        <title>101 Dothideomycetes genomes: a test case for predicting lifestyles and emergence of pathogens.</title>
        <authorList>
            <person name="Haridas S."/>
            <person name="Albert R."/>
            <person name="Binder M."/>
            <person name="Bloem J."/>
            <person name="Labutti K."/>
            <person name="Salamov A."/>
            <person name="Andreopoulos B."/>
            <person name="Baker S."/>
            <person name="Barry K."/>
            <person name="Bills G."/>
            <person name="Bluhm B."/>
            <person name="Cannon C."/>
            <person name="Castanera R."/>
            <person name="Culley D."/>
            <person name="Daum C."/>
            <person name="Ezra D."/>
            <person name="Gonzalez J."/>
            <person name="Henrissat B."/>
            <person name="Kuo A."/>
            <person name="Liang C."/>
            <person name="Lipzen A."/>
            <person name="Lutzoni F."/>
            <person name="Magnuson J."/>
            <person name="Mondo S."/>
            <person name="Nolan M."/>
            <person name="Ohm R."/>
            <person name="Pangilinan J."/>
            <person name="Park H.-J."/>
            <person name="Ramirez L."/>
            <person name="Alfaro M."/>
            <person name="Sun H."/>
            <person name="Tritt A."/>
            <person name="Yoshinaga Y."/>
            <person name="Zwiers L.-H."/>
            <person name="Turgeon B."/>
            <person name="Goodwin S."/>
            <person name="Spatafora J."/>
            <person name="Crous P."/>
            <person name="Grigoriev I."/>
        </authorList>
    </citation>
    <scope>NUCLEOTIDE SEQUENCE</scope>
    <source>
        <strain evidence="4">Tuck. ex Michener</strain>
    </source>
</reference>
<evidence type="ECO:0000313" key="4">
    <source>
        <dbReference type="EMBL" id="KAF2236202.1"/>
    </source>
</evidence>
<dbReference type="InterPro" id="IPR058348">
    <property type="entry name" value="DUF8035"/>
</dbReference>
<dbReference type="PANTHER" id="PTHR38886">
    <property type="entry name" value="SESA DOMAIN-CONTAINING PROTEIN"/>
    <property type="match status" value="1"/>
</dbReference>
<dbReference type="EMBL" id="ML991786">
    <property type="protein sequence ID" value="KAF2236202.1"/>
    <property type="molecule type" value="Genomic_DNA"/>
</dbReference>
<dbReference type="InterPro" id="IPR054464">
    <property type="entry name" value="ULD_fung"/>
</dbReference>
<sequence>MVVPFGISVGDFIAFIETTIKVVNALQDSKGARKEYEGISRELVSLKHALTGIQDVKTDDPQTEKSGVGASTYRFRATTTTASDPVICQFVVIVMRQLVVIVMRQFVVLAQTIQDFLDKTQKYDLSLGSATHSRPKWKDGLRKIQWTLYSKEDVQKFRWQLYSHTASLILLLGQVIHVAAAADQQEQRSALIRLETKTDAERRQATAMQASIMSTILHCWKEFQLMVALILSTNFRIFDLIASCSKIPSQLSFEQPVSFQDAHGRMLPIQVAWIDTWDHFETMLKWKFSTLPGLAKIERGEYVLTDPFGTKDIDRARSIQSVFRPGRRINMSMIFRQSLRSQNCPKCDNEVLESSDLDNHCEACGLWYSRLRDSLLAGGNKNSVVSDFEYLFVEEPILHGPLPKRKTSADIDVISDFSRVRILELEDQGQERYEDTVAEASTNIHKNCGKNTNNQEDDDHGVTAEPEAKSIQHEMQEDANMEETVRARSRAASRPNYDIIHRDDLLEDTLLHYNVPYQIDPIHPDYINILRESTVYDKDVLFAHTKRLQEARRRDPGLISPLLLSEGSDTEPSQATNASKARQGSRRTMSPSGLLKDIPLGNDTPTQSEPSKSKLQAKEAEVVPPPNAKWTKIDKRLVDPECLDEANERFEERLDCVTVLRVLTREEIQRYADRTKEIRDRRYDEENGDDSLNAFFLKDRKSGGRRYRSRSQ</sequence>
<feature type="domain" description="Ubiquitin-like" evidence="2">
    <location>
        <begin position="254"/>
        <end position="337"/>
    </location>
</feature>